<accession>A0A3A6WE59</accession>
<dbReference type="RefSeq" id="WP_119982515.1">
    <property type="nucleotide sequence ID" value="NZ_QXZZ01000026.1"/>
</dbReference>
<evidence type="ECO:0000313" key="2">
    <source>
        <dbReference type="Proteomes" id="UP000277803"/>
    </source>
</evidence>
<evidence type="ECO:0000313" key="1">
    <source>
        <dbReference type="EMBL" id="RJY50483.1"/>
    </source>
</evidence>
<name>A0A3A6WE59_9FIRM</name>
<proteinExistence type="predicted"/>
<comment type="caution">
    <text evidence="1">The sequence shown here is derived from an EMBL/GenBank/DDBJ whole genome shotgun (WGS) entry which is preliminary data.</text>
</comment>
<reference evidence="1 2" key="1">
    <citation type="submission" date="2018-09" db="EMBL/GenBank/DDBJ databases">
        <title>Genome sequence of Veillonella atypica isolated from periodontal Korean patients.</title>
        <authorList>
            <person name="Lee J.-H."/>
            <person name="Moon J.-H."/>
            <person name="Shin S.-Y."/>
        </authorList>
    </citation>
    <scope>NUCLEOTIDE SEQUENCE [LARGE SCALE GENOMIC DNA]</scope>
    <source>
        <strain evidence="1 2">KHUD_V1</strain>
    </source>
</reference>
<dbReference type="AlphaFoldDB" id="A0A3A6WE59"/>
<dbReference type="EMBL" id="QXZZ01000026">
    <property type="protein sequence ID" value="RJY50483.1"/>
    <property type="molecule type" value="Genomic_DNA"/>
</dbReference>
<sequence length="130" mass="15712">MDFYNWYTPSKNFIIHDYVDEAPHNPPLKKYSMHFFFINPLPPIYIKQLEQFNIFDCYCYNPNTIKGISFYSKSLNLYNKELISLLRDIDTYFRLQHNEEPTPNKWKLIRTLKTGAKEEKRISQSTVYLN</sequence>
<organism evidence="1 2">
    <name type="scientific">Veillonella atypica</name>
    <dbReference type="NCBI Taxonomy" id="39777"/>
    <lineage>
        <taxon>Bacteria</taxon>
        <taxon>Bacillati</taxon>
        <taxon>Bacillota</taxon>
        <taxon>Negativicutes</taxon>
        <taxon>Veillonellales</taxon>
        <taxon>Veillonellaceae</taxon>
        <taxon>Veillonella</taxon>
    </lineage>
</organism>
<gene>
    <name evidence="1" type="ORF">D2965_05215</name>
</gene>
<protein>
    <submittedName>
        <fullName evidence="1">Uncharacterized protein</fullName>
    </submittedName>
</protein>
<dbReference type="Proteomes" id="UP000277803">
    <property type="component" value="Unassembled WGS sequence"/>
</dbReference>